<dbReference type="EMBL" id="KN835611">
    <property type="protein sequence ID" value="KIK35560.1"/>
    <property type="molecule type" value="Genomic_DNA"/>
</dbReference>
<organism evidence="2 3">
    <name type="scientific">Suillus luteus UH-Slu-Lm8-n1</name>
    <dbReference type="NCBI Taxonomy" id="930992"/>
    <lineage>
        <taxon>Eukaryota</taxon>
        <taxon>Fungi</taxon>
        <taxon>Dikarya</taxon>
        <taxon>Basidiomycota</taxon>
        <taxon>Agaricomycotina</taxon>
        <taxon>Agaricomycetes</taxon>
        <taxon>Agaricomycetidae</taxon>
        <taxon>Boletales</taxon>
        <taxon>Suillineae</taxon>
        <taxon>Suillaceae</taxon>
        <taxon>Suillus</taxon>
    </lineage>
</organism>
<keyword evidence="3" id="KW-1185">Reference proteome</keyword>
<reference evidence="2 3" key="1">
    <citation type="submission" date="2014-04" db="EMBL/GenBank/DDBJ databases">
        <authorList>
            <consortium name="DOE Joint Genome Institute"/>
            <person name="Kuo A."/>
            <person name="Ruytinx J."/>
            <person name="Rineau F."/>
            <person name="Colpaert J."/>
            <person name="Kohler A."/>
            <person name="Nagy L.G."/>
            <person name="Floudas D."/>
            <person name="Copeland A."/>
            <person name="Barry K.W."/>
            <person name="Cichocki N."/>
            <person name="Veneault-Fourrey C."/>
            <person name="LaButti K."/>
            <person name="Lindquist E.A."/>
            <person name="Lipzen A."/>
            <person name="Lundell T."/>
            <person name="Morin E."/>
            <person name="Murat C."/>
            <person name="Sun H."/>
            <person name="Tunlid A."/>
            <person name="Henrissat B."/>
            <person name="Grigoriev I.V."/>
            <person name="Hibbett D.S."/>
            <person name="Martin F."/>
            <person name="Nordberg H.P."/>
            <person name="Cantor M.N."/>
            <person name="Hua S.X."/>
        </authorList>
    </citation>
    <scope>NUCLEOTIDE SEQUENCE [LARGE SCALE GENOMIC DNA]</scope>
    <source>
        <strain evidence="2 3">UH-Slu-Lm8-n1</strain>
    </source>
</reference>
<dbReference type="InParanoid" id="A0A0C9ZDI7"/>
<accession>A0A0C9ZDI7</accession>
<evidence type="ECO:0000256" key="1">
    <source>
        <dbReference type="SAM" id="MobiDB-lite"/>
    </source>
</evidence>
<dbReference type="AlphaFoldDB" id="A0A0C9ZDI7"/>
<dbReference type="Proteomes" id="UP000054485">
    <property type="component" value="Unassembled WGS sequence"/>
</dbReference>
<dbReference type="OrthoDB" id="2686689at2759"/>
<dbReference type="STRING" id="930992.A0A0C9ZDI7"/>
<name>A0A0C9ZDI7_9AGAM</name>
<proteinExistence type="predicted"/>
<protein>
    <submittedName>
        <fullName evidence="2">Unplaced genomic scaffold CY34scaffold_480, whole genome shotgun sequence</fullName>
    </submittedName>
</protein>
<evidence type="ECO:0000313" key="2">
    <source>
        <dbReference type="EMBL" id="KIK35560.1"/>
    </source>
</evidence>
<feature type="non-terminal residue" evidence="2">
    <location>
        <position position="1"/>
    </location>
</feature>
<feature type="region of interest" description="Disordered" evidence="1">
    <location>
        <begin position="1"/>
        <end position="20"/>
    </location>
</feature>
<evidence type="ECO:0000313" key="3">
    <source>
        <dbReference type="Proteomes" id="UP000054485"/>
    </source>
</evidence>
<sequence length="118" mass="13536">NISVPQPITIERTGKPGRPRKVSNVQLLHEFASPGRHLQQTKLARVMGIHRNTLCSYLKHNDVSYKYSEISDADLDNAVWEFRQTKPNSGVRYLTGHLRQLGLRVQQQRITSSIHHVD</sequence>
<feature type="non-terminal residue" evidence="2">
    <location>
        <position position="118"/>
    </location>
</feature>
<gene>
    <name evidence="2" type="ORF">CY34DRAFT_28211</name>
</gene>
<dbReference type="HOGENOM" id="CLU_140503_0_0_1"/>
<reference evidence="3" key="2">
    <citation type="submission" date="2015-01" db="EMBL/GenBank/DDBJ databases">
        <title>Evolutionary Origins and Diversification of the Mycorrhizal Mutualists.</title>
        <authorList>
            <consortium name="DOE Joint Genome Institute"/>
            <consortium name="Mycorrhizal Genomics Consortium"/>
            <person name="Kohler A."/>
            <person name="Kuo A."/>
            <person name="Nagy L.G."/>
            <person name="Floudas D."/>
            <person name="Copeland A."/>
            <person name="Barry K.W."/>
            <person name="Cichocki N."/>
            <person name="Veneault-Fourrey C."/>
            <person name="LaButti K."/>
            <person name="Lindquist E.A."/>
            <person name="Lipzen A."/>
            <person name="Lundell T."/>
            <person name="Morin E."/>
            <person name="Murat C."/>
            <person name="Riley R."/>
            <person name="Ohm R."/>
            <person name="Sun H."/>
            <person name="Tunlid A."/>
            <person name="Henrissat B."/>
            <person name="Grigoriev I.V."/>
            <person name="Hibbett D.S."/>
            <person name="Martin F."/>
        </authorList>
    </citation>
    <scope>NUCLEOTIDE SEQUENCE [LARGE SCALE GENOMIC DNA]</scope>
    <source>
        <strain evidence="3">UH-Slu-Lm8-n1</strain>
    </source>
</reference>